<feature type="domain" description="Nitroreductase" evidence="6">
    <location>
        <begin position="9"/>
        <end position="165"/>
    </location>
</feature>
<dbReference type="SUPFAM" id="SSF55469">
    <property type="entry name" value="FMN-dependent nitroreductase-like"/>
    <property type="match status" value="1"/>
</dbReference>
<keyword evidence="4 5" id="KW-0560">Oxidoreductase</keyword>
<evidence type="ECO:0000313" key="8">
    <source>
        <dbReference type="Proteomes" id="UP000665561"/>
    </source>
</evidence>
<keyword evidence="5" id="KW-0521">NADP</keyword>
<keyword evidence="2 5" id="KW-0285">Flavoprotein</keyword>
<evidence type="ECO:0000256" key="3">
    <source>
        <dbReference type="ARBA" id="ARBA00022643"/>
    </source>
</evidence>
<dbReference type="PIRSF" id="PIRSF005426">
    <property type="entry name" value="Frp"/>
    <property type="match status" value="1"/>
</dbReference>
<evidence type="ECO:0000256" key="5">
    <source>
        <dbReference type="PIRNR" id="PIRNR005426"/>
    </source>
</evidence>
<evidence type="ECO:0000256" key="2">
    <source>
        <dbReference type="ARBA" id="ARBA00022630"/>
    </source>
</evidence>
<dbReference type="Pfam" id="PF00881">
    <property type="entry name" value="Nitroreductase"/>
    <property type="match status" value="1"/>
</dbReference>
<dbReference type="NCBIfam" id="NF008033">
    <property type="entry name" value="PRK10765.1"/>
    <property type="match status" value="1"/>
</dbReference>
<keyword evidence="3 5" id="KW-0288">FMN</keyword>
<keyword evidence="8" id="KW-1185">Reference proteome</keyword>
<dbReference type="EMBL" id="JAAAMV010000002">
    <property type="protein sequence ID" value="NBD23114.1"/>
    <property type="molecule type" value="Genomic_DNA"/>
</dbReference>
<evidence type="ECO:0000256" key="4">
    <source>
        <dbReference type="ARBA" id="ARBA00023002"/>
    </source>
</evidence>
<comment type="similarity">
    <text evidence="1 5">Belongs to the flavin oxidoreductase frp family.</text>
</comment>
<proteinExistence type="inferred from homology"/>
<evidence type="ECO:0000259" key="6">
    <source>
        <dbReference type="Pfam" id="PF00881"/>
    </source>
</evidence>
<sequence length="249" mass="27634">MNDTISLLKSHRSIRKFSSQPVTDAQLAQILAAAQAASTSSNMQAYSVIGIRSEEKRDKLAELTGNQRHVAQAPLFLVWCADLNRLQTAVGLHRESPGFQLEQNMETFIMATVDAGLAAQNAAVAAESLGLGIVYIGGIRNRPQDVTELLKLPKLVYPVFGMCVGVPDQEPDQRPRLPLSAVYHEEAYDEAAIAEGIEAYDVTMRDYYAERSGTGRTSVWSTEMAARFRPEQLRPHMRAYLESQGFRLY</sequence>
<reference evidence="7 8" key="1">
    <citation type="submission" date="2020-01" db="EMBL/GenBank/DDBJ databases">
        <title>Paenibacillus soybeanensis sp. nov. isolated from the nodules of soybean (Glycine max(L.) Merr).</title>
        <authorList>
            <person name="Wang H."/>
        </authorList>
    </citation>
    <scope>NUCLEOTIDE SEQUENCE [LARGE SCALE GENOMIC DNA]</scope>
    <source>
        <strain evidence="7 8">T1</strain>
    </source>
</reference>
<dbReference type="InterPro" id="IPR029479">
    <property type="entry name" value="Nitroreductase"/>
</dbReference>
<dbReference type="InterPro" id="IPR000415">
    <property type="entry name" value="Nitroreductase-like"/>
</dbReference>
<dbReference type="PANTHER" id="PTHR43425">
    <property type="entry name" value="OXYGEN-INSENSITIVE NADPH NITROREDUCTASE"/>
    <property type="match status" value="1"/>
</dbReference>
<dbReference type="PANTHER" id="PTHR43425:SF2">
    <property type="entry name" value="OXYGEN-INSENSITIVE NADPH NITROREDUCTASE"/>
    <property type="match status" value="1"/>
</dbReference>
<dbReference type="GO" id="GO:0052873">
    <property type="term" value="F:FMN reductase (NADPH) activity"/>
    <property type="evidence" value="ECO:0007669"/>
    <property type="project" value="UniProtKB-EC"/>
</dbReference>
<dbReference type="EC" id="1.5.1.38" evidence="7"/>
<evidence type="ECO:0000256" key="1">
    <source>
        <dbReference type="ARBA" id="ARBA00008366"/>
    </source>
</evidence>
<name>A0ABW9XKY6_9BACL</name>
<gene>
    <name evidence="7" type="primary">nfsA</name>
    <name evidence="7" type="ORF">GT019_04455</name>
</gene>
<comment type="caution">
    <text evidence="7">The sequence shown here is derived from an EMBL/GenBank/DDBJ whole genome shotgun (WGS) entry which is preliminary data.</text>
</comment>
<accession>A0ABW9XKY6</accession>
<dbReference type="InterPro" id="IPR016446">
    <property type="entry name" value="Flavin_OxRdtase_Frp"/>
</dbReference>
<evidence type="ECO:0000313" key="7">
    <source>
        <dbReference type="EMBL" id="NBD23114.1"/>
    </source>
</evidence>
<dbReference type="CDD" id="cd02146">
    <property type="entry name" value="NfsA-like"/>
    <property type="match status" value="1"/>
</dbReference>
<dbReference type="Proteomes" id="UP000665561">
    <property type="component" value="Unassembled WGS sequence"/>
</dbReference>
<dbReference type="RefSeq" id="WP_161741554.1">
    <property type="nucleotide sequence ID" value="NZ_JAAAMV010000002.1"/>
</dbReference>
<protein>
    <submittedName>
        <fullName evidence="7">Oxygen-insensitive NADPH nitroreductase</fullName>
        <ecNumber evidence="7">1.5.1.38</ecNumber>
    </submittedName>
</protein>
<organism evidence="7 8">
    <name type="scientific">Paenibacillus glycinis</name>
    <dbReference type="NCBI Taxonomy" id="2697035"/>
    <lineage>
        <taxon>Bacteria</taxon>
        <taxon>Bacillati</taxon>
        <taxon>Bacillota</taxon>
        <taxon>Bacilli</taxon>
        <taxon>Bacillales</taxon>
        <taxon>Paenibacillaceae</taxon>
        <taxon>Paenibacillus</taxon>
    </lineage>
</organism>
<dbReference type="Gene3D" id="3.40.109.10">
    <property type="entry name" value="NADH Oxidase"/>
    <property type="match status" value="1"/>
</dbReference>